<evidence type="ECO:0000256" key="1">
    <source>
        <dbReference type="ARBA" id="ARBA00004127"/>
    </source>
</evidence>
<reference evidence="6 7" key="1">
    <citation type="submission" date="2020-02" db="EMBL/GenBank/DDBJ databases">
        <authorList>
            <person name="Li X.-J."/>
            <person name="Han X.-M."/>
        </authorList>
    </citation>
    <scope>NUCLEOTIDE SEQUENCE [LARGE SCALE GENOMIC DNA]</scope>
    <source>
        <strain evidence="6 7">CCTCC AB 2017055</strain>
    </source>
</reference>
<evidence type="ECO:0000313" key="6">
    <source>
        <dbReference type="EMBL" id="NEE02243.1"/>
    </source>
</evidence>
<dbReference type="PANTHER" id="PTHR31851">
    <property type="entry name" value="FE(2+)/MN(2+) TRANSPORTER PCL1"/>
    <property type="match status" value="1"/>
</dbReference>
<evidence type="ECO:0000256" key="2">
    <source>
        <dbReference type="ARBA" id="ARBA00022692"/>
    </source>
</evidence>
<evidence type="ECO:0000256" key="4">
    <source>
        <dbReference type="ARBA" id="ARBA00023136"/>
    </source>
</evidence>
<feature type="transmembrane region" description="Helical" evidence="5">
    <location>
        <begin position="215"/>
        <end position="236"/>
    </location>
</feature>
<dbReference type="Proteomes" id="UP000475214">
    <property type="component" value="Unassembled WGS sequence"/>
</dbReference>
<organism evidence="6 7">
    <name type="scientific">Phytoactinopolyspora halotolerans</name>
    <dbReference type="NCBI Taxonomy" id="1981512"/>
    <lineage>
        <taxon>Bacteria</taxon>
        <taxon>Bacillati</taxon>
        <taxon>Actinomycetota</taxon>
        <taxon>Actinomycetes</taxon>
        <taxon>Jiangellales</taxon>
        <taxon>Jiangellaceae</taxon>
        <taxon>Phytoactinopolyspora</taxon>
    </lineage>
</organism>
<dbReference type="GO" id="GO:0012505">
    <property type="term" value="C:endomembrane system"/>
    <property type="evidence" value="ECO:0007669"/>
    <property type="project" value="UniProtKB-SubCell"/>
</dbReference>
<keyword evidence="3 5" id="KW-1133">Transmembrane helix</keyword>
<evidence type="ECO:0000256" key="3">
    <source>
        <dbReference type="ARBA" id="ARBA00022989"/>
    </source>
</evidence>
<dbReference type="Pfam" id="PF01988">
    <property type="entry name" value="VIT1"/>
    <property type="match status" value="1"/>
</dbReference>
<evidence type="ECO:0008006" key="8">
    <source>
        <dbReference type="Google" id="ProtNLM"/>
    </source>
</evidence>
<accession>A0A6L9SB17</accession>
<evidence type="ECO:0000256" key="5">
    <source>
        <dbReference type="SAM" id="Phobius"/>
    </source>
</evidence>
<feature type="transmembrane region" description="Helical" evidence="5">
    <location>
        <begin position="181"/>
        <end position="203"/>
    </location>
</feature>
<dbReference type="InterPro" id="IPR008217">
    <property type="entry name" value="Ccc1_fam"/>
</dbReference>
<evidence type="ECO:0000313" key="7">
    <source>
        <dbReference type="Proteomes" id="UP000475214"/>
    </source>
</evidence>
<gene>
    <name evidence="6" type="ORF">G1H10_18885</name>
</gene>
<dbReference type="GO" id="GO:0030026">
    <property type="term" value="P:intracellular manganese ion homeostasis"/>
    <property type="evidence" value="ECO:0007669"/>
    <property type="project" value="InterPro"/>
</dbReference>
<dbReference type="EMBL" id="JAAGOA010000013">
    <property type="protein sequence ID" value="NEE02243.1"/>
    <property type="molecule type" value="Genomic_DNA"/>
</dbReference>
<proteinExistence type="predicted"/>
<sequence length="237" mass="24208">MTVGVNPVELHHQHRDVSGGWLRAAVFGAMDGLVSNGALIAGMIGGGATGSTVTLAALAGLTAGASSMAAGEYTSVASQSEAARAEIEVERREIARHPEEEKAELAEMYASRGVDPELARQVAEQIHRDDAVALRIHVLEELGVDAEDLPSPWVAAGSSFAAFAVGALIPVLPLLLGAASVLPVVLVTLGALFATGAVVTVLTGRSPWFGGTRQLLLGVLAALFAFGVGHLFGVGVS</sequence>
<dbReference type="GO" id="GO:0005384">
    <property type="term" value="F:manganese ion transmembrane transporter activity"/>
    <property type="evidence" value="ECO:0007669"/>
    <property type="project" value="InterPro"/>
</dbReference>
<keyword evidence="2 5" id="KW-0812">Transmembrane</keyword>
<feature type="transmembrane region" description="Helical" evidence="5">
    <location>
        <begin position="153"/>
        <end position="175"/>
    </location>
</feature>
<comment type="subcellular location">
    <subcellularLocation>
        <location evidence="1">Endomembrane system</location>
        <topology evidence="1">Multi-pass membrane protein</topology>
    </subcellularLocation>
</comment>
<name>A0A6L9SB17_9ACTN</name>
<dbReference type="RefSeq" id="WP_163740618.1">
    <property type="nucleotide sequence ID" value="NZ_JAAGOA010000013.1"/>
</dbReference>
<protein>
    <recommendedName>
        <fullName evidence="8">VIT family protein</fullName>
    </recommendedName>
</protein>
<dbReference type="AlphaFoldDB" id="A0A6L9SB17"/>
<comment type="caution">
    <text evidence="6">The sequence shown here is derived from an EMBL/GenBank/DDBJ whole genome shotgun (WGS) entry which is preliminary data.</text>
</comment>
<keyword evidence="4 5" id="KW-0472">Membrane</keyword>
<keyword evidence="7" id="KW-1185">Reference proteome</keyword>